<evidence type="ECO:0000313" key="4">
    <source>
        <dbReference type="Proteomes" id="UP000198601"/>
    </source>
</evidence>
<dbReference type="InterPro" id="IPR036291">
    <property type="entry name" value="NAD(P)-bd_dom_sf"/>
</dbReference>
<dbReference type="PRINTS" id="PR00081">
    <property type="entry name" value="GDHRDH"/>
</dbReference>
<reference evidence="4" key="1">
    <citation type="submission" date="2016-10" db="EMBL/GenBank/DDBJ databases">
        <authorList>
            <person name="Varghese N."/>
            <person name="Submissions S."/>
        </authorList>
    </citation>
    <scope>NUCLEOTIDE SEQUENCE [LARGE SCALE GENOMIC DNA]</scope>
    <source>
        <strain evidence="4">CGMCC 1.8946</strain>
    </source>
</reference>
<dbReference type="NCBIfam" id="NF005559">
    <property type="entry name" value="PRK07231.1"/>
    <property type="match status" value="1"/>
</dbReference>
<comment type="similarity">
    <text evidence="1">Belongs to the short-chain dehydrogenases/reductases (SDR) family.</text>
</comment>
<proteinExistence type="inferred from homology"/>
<sequence length="247" mass="26598">MRLKGKTALITGGTLGIGKAIALKFAQEGAKVAILDLEVNEEWMQSYKGEMMGIVCDVQYKSQVDAAIAQVTETFGHIDIAVINAGICELTPFLDITEEAWERHIAINLKGAFLVGQAVAKQMVESGVHGSIIHMSSVNGMRAENTQAHYNASKGGLNLLAMSMAVELASHHIRVNALCPGFIATRLTQAEIDNEAGIKEYLKTIPMKRVGLPEEIADAAVFMASDESRYMTGHCLVIDGGQLIKLA</sequence>
<dbReference type="GO" id="GO:0006633">
    <property type="term" value="P:fatty acid biosynthetic process"/>
    <property type="evidence" value="ECO:0007669"/>
    <property type="project" value="TreeGrafter"/>
</dbReference>
<dbReference type="PANTHER" id="PTHR42760">
    <property type="entry name" value="SHORT-CHAIN DEHYDROGENASES/REDUCTASES FAMILY MEMBER"/>
    <property type="match status" value="1"/>
</dbReference>
<dbReference type="PRINTS" id="PR00080">
    <property type="entry name" value="SDRFAMILY"/>
</dbReference>
<keyword evidence="2" id="KW-0560">Oxidoreductase</keyword>
<evidence type="ECO:0000313" key="3">
    <source>
        <dbReference type="EMBL" id="SCW34373.1"/>
    </source>
</evidence>
<dbReference type="GO" id="GO:0016616">
    <property type="term" value="F:oxidoreductase activity, acting on the CH-OH group of donors, NAD or NADP as acceptor"/>
    <property type="evidence" value="ECO:0007669"/>
    <property type="project" value="TreeGrafter"/>
</dbReference>
<evidence type="ECO:0000256" key="1">
    <source>
        <dbReference type="ARBA" id="ARBA00006484"/>
    </source>
</evidence>
<dbReference type="GO" id="GO:0008206">
    <property type="term" value="P:bile acid metabolic process"/>
    <property type="evidence" value="ECO:0007669"/>
    <property type="project" value="UniProtKB-ARBA"/>
</dbReference>
<dbReference type="EMBL" id="FMTT01000003">
    <property type="protein sequence ID" value="SCW34373.1"/>
    <property type="molecule type" value="Genomic_DNA"/>
</dbReference>
<dbReference type="InterPro" id="IPR020904">
    <property type="entry name" value="Sc_DH/Rdtase_CS"/>
</dbReference>
<name>A0A1G4PPY6_9BACL</name>
<organism evidence="3 4">
    <name type="scientific">Paenibacillus tianmuensis</name>
    <dbReference type="NCBI Taxonomy" id="624147"/>
    <lineage>
        <taxon>Bacteria</taxon>
        <taxon>Bacillati</taxon>
        <taxon>Bacillota</taxon>
        <taxon>Bacilli</taxon>
        <taxon>Bacillales</taxon>
        <taxon>Paenibacillaceae</taxon>
        <taxon>Paenibacillus</taxon>
    </lineage>
</organism>
<accession>A0A1G4PPY6</accession>
<dbReference type="InterPro" id="IPR002347">
    <property type="entry name" value="SDR_fam"/>
</dbReference>
<dbReference type="Proteomes" id="UP000198601">
    <property type="component" value="Unassembled WGS sequence"/>
</dbReference>
<dbReference type="AlphaFoldDB" id="A0A1G4PPY6"/>
<dbReference type="PROSITE" id="PS00061">
    <property type="entry name" value="ADH_SHORT"/>
    <property type="match status" value="1"/>
</dbReference>
<dbReference type="STRING" id="624147.SAMN04487970_1003186"/>
<dbReference type="RefSeq" id="WP_090666962.1">
    <property type="nucleotide sequence ID" value="NZ_FMTT01000003.1"/>
</dbReference>
<protein>
    <submittedName>
        <fullName evidence="3">NAD(P)-dependent dehydrogenase, short-chain alcohol dehydrogenase family</fullName>
    </submittedName>
</protein>
<dbReference type="Gene3D" id="3.40.50.720">
    <property type="entry name" value="NAD(P)-binding Rossmann-like Domain"/>
    <property type="match status" value="1"/>
</dbReference>
<dbReference type="PANTHER" id="PTHR42760:SF133">
    <property type="entry name" value="3-OXOACYL-[ACYL-CARRIER-PROTEIN] REDUCTASE"/>
    <property type="match status" value="1"/>
</dbReference>
<gene>
    <name evidence="3" type="ORF">SAMN04487970_1003186</name>
</gene>
<dbReference type="GO" id="GO:0048038">
    <property type="term" value="F:quinone binding"/>
    <property type="evidence" value="ECO:0007669"/>
    <property type="project" value="TreeGrafter"/>
</dbReference>
<evidence type="ECO:0000256" key="2">
    <source>
        <dbReference type="ARBA" id="ARBA00023002"/>
    </source>
</evidence>
<dbReference type="Pfam" id="PF13561">
    <property type="entry name" value="adh_short_C2"/>
    <property type="match status" value="1"/>
</dbReference>
<dbReference type="FunFam" id="3.40.50.720:FF:000084">
    <property type="entry name" value="Short-chain dehydrogenase reductase"/>
    <property type="match status" value="1"/>
</dbReference>
<keyword evidence="4" id="KW-1185">Reference proteome</keyword>
<dbReference type="SUPFAM" id="SSF51735">
    <property type="entry name" value="NAD(P)-binding Rossmann-fold domains"/>
    <property type="match status" value="1"/>
</dbReference>
<dbReference type="OrthoDB" id="112317at2"/>